<sequence>MIALMLIGGFVIYLAITFAVTVLIVRRFSGRRAKVIAAIISVLVFFLIPMWDVIVGKIYFQYLCEAESGVRVYKTVELGPEYWFPDGRPRFITADGLADKTLLGQRYEFSEEWQENHSEIFHIKRHAHVVTDKQTQQILGRYISFIHFGGWLANSTGLQIRGTGCPSLQEYDYRGFLKQVFKPLSTRN</sequence>
<feature type="transmembrane region" description="Helical" evidence="1">
    <location>
        <begin position="6"/>
        <end position="25"/>
    </location>
</feature>
<keyword evidence="1" id="KW-0472">Membrane</keyword>
<evidence type="ECO:0000313" key="2">
    <source>
        <dbReference type="EMBL" id="MEO1766545.1"/>
    </source>
</evidence>
<comment type="caution">
    <text evidence="2">The sequence shown here is derived from an EMBL/GenBank/DDBJ whole genome shotgun (WGS) entry which is preliminary data.</text>
</comment>
<keyword evidence="1" id="KW-1133">Transmembrane helix</keyword>
<dbReference type="EMBL" id="JBAJEX010000002">
    <property type="protein sequence ID" value="MEO1766545.1"/>
    <property type="molecule type" value="Genomic_DNA"/>
</dbReference>
<dbReference type="RefSeq" id="WP_347307642.1">
    <property type="nucleotide sequence ID" value="NZ_JBAJEX010000002.1"/>
</dbReference>
<protein>
    <submittedName>
        <fullName evidence="2">Uncharacterized protein</fullName>
    </submittedName>
</protein>
<name>A0ABV0ED06_9BURK</name>
<dbReference type="Proteomes" id="UP001482231">
    <property type="component" value="Unassembled WGS sequence"/>
</dbReference>
<organism evidence="2 3">
    <name type="scientific">Thiobacter aerophilum</name>
    <dbReference type="NCBI Taxonomy" id="3121275"/>
    <lineage>
        <taxon>Bacteria</taxon>
        <taxon>Pseudomonadati</taxon>
        <taxon>Pseudomonadota</taxon>
        <taxon>Betaproteobacteria</taxon>
        <taxon>Burkholderiales</taxon>
        <taxon>Thiobacteraceae</taxon>
        <taxon>Thiobacter</taxon>
    </lineage>
</organism>
<feature type="transmembrane region" description="Helical" evidence="1">
    <location>
        <begin position="37"/>
        <end position="60"/>
    </location>
</feature>
<evidence type="ECO:0000256" key="1">
    <source>
        <dbReference type="SAM" id="Phobius"/>
    </source>
</evidence>
<reference evidence="2 3" key="1">
    <citation type="submission" date="2024-02" db="EMBL/GenBank/DDBJ databases">
        <title>New thermophilic sulfur-oxidizing bacteria from a hot springs of the Uzon caldera (Kamchatka, Russia).</title>
        <authorList>
            <person name="Dukat A.M."/>
            <person name="Elcheninov A.G."/>
            <person name="Frolov E.N."/>
        </authorList>
    </citation>
    <scope>NUCLEOTIDE SEQUENCE [LARGE SCALE GENOMIC DNA]</scope>
    <source>
        <strain evidence="2 3">AK1</strain>
    </source>
</reference>
<evidence type="ECO:0000313" key="3">
    <source>
        <dbReference type="Proteomes" id="UP001482231"/>
    </source>
</evidence>
<gene>
    <name evidence="2" type="ORF">V6E02_04905</name>
</gene>
<proteinExistence type="predicted"/>
<keyword evidence="1" id="KW-0812">Transmembrane</keyword>
<accession>A0ABV0ED06</accession>
<keyword evidence="3" id="KW-1185">Reference proteome</keyword>